<reference evidence="5" key="1">
    <citation type="journal article" date="2020" name="Stud. Mycol.">
        <title>101 Dothideomycetes genomes: a test case for predicting lifestyles and emergence of pathogens.</title>
        <authorList>
            <person name="Haridas S."/>
            <person name="Albert R."/>
            <person name="Binder M."/>
            <person name="Bloem J."/>
            <person name="Labutti K."/>
            <person name="Salamov A."/>
            <person name="Andreopoulos B."/>
            <person name="Baker S."/>
            <person name="Barry K."/>
            <person name="Bills G."/>
            <person name="Bluhm B."/>
            <person name="Cannon C."/>
            <person name="Castanera R."/>
            <person name="Culley D."/>
            <person name="Daum C."/>
            <person name="Ezra D."/>
            <person name="Gonzalez J."/>
            <person name="Henrissat B."/>
            <person name="Kuo A."/>
            <person name="Liang C."/>
            <person name="Lipzen A."/>
            <person name="Lutzoni F."/>
            <person name="Magnuson J."/>
            <person name="Mondo S."/>
            <person name="Nolan M."/>
            <person name="Ohm R."/>
            <person name="Pangilinan J."/>
            <person name="Park H.-J."/>
            <person name="Ramirez L."/>
            <person name="Alfaro M."/>
            <person name="Sun H."/>
            <person name="Tritt A."/>
            <person name="Yoshinaga Y."/>
            <person name="Zwiers L.-H."/>
            <person name="Turgeon B."/>
            <person name="Goodwin S."/>
            <person name="Spatafora J."/>
            <person name="Crous P."/>
            <person name="Grigoriev I."/>
        </authorList>
    </citation>
    <scope>NUCLEOTIDE SEQUENCE</scope>
    <source>
        <strain evidence="5">CBS 121167</strain>
    </source>
</reference>
<gene>
    <name evidence="5" type="ORF">K452DRAFT_302973</name>
</gene>
<dbReference type="OrthoDB" id="5569911at2759"/>
<feature type="region of interest" description="Disordered" evidence="2">
    <location>
        <begin position="1"/>
        <end position="84"/>
    </location>
</feature>
<dbReference type="Pfam" id="PF25078">
    <property type="entry name" value="DUF7801"/>
    <property type="match status" value="1"/>
</dbReference>
<feature type="domain" description="Up-regulated during septation protein 1" evidence="3">
    <location>
        <begin position="92"/>
        <end position="233"/>
    </location>
</feature>
<feature type="domain" description="DUF7801" evidence="4">
    <location>
        <begin position="672"/>
        <end position="825"/>
    </location>
</feature>
<feature type="region of interest" description="Disordered" evidence="2">
    <location>
        <begin position="521"/>
        <end position="553"/>
    </location>
</feature>
<feature type="region of interest" description="Disordered" evidence="2">
    <location>
        <begin position="616"/>
        <end position="680"/>
    </location>
</feature>
<protein>
    <submittedName>
        <fullName evidence="5">Uncharacterized protein</fullName>
    </submittedName>
</protein>
<evidence type="ECO:0000259" key="4">
    <source>
        <dbReference type="Pfam" id="PF25078"/>
    </source>
</evidence>
<sequence>MQANGERKQSLGLEPPPSLNFGFPSPGTFTPAGSIDSPTLPDKSSYSPAGPPPPADVVLENSKHAVAEGSTPQPSGKARTSKSLDVNDPVHMHLLVETAVGDSLAYDVLSFEELEALKKERVSLVGRMEAVGQKLALESKVRDAAVSLNRLYGNKRPGSSAGSPKLHRRSISRSSNGSTGSAQVESVSRSENELATSQKKCDELSRELWQMERRFRDIESQMLKHTAGILQMTHKGPTKRSRSRQSLINNNAQGGRPDSPASIFTYENAGARSPVRHEDKDNFDERSLYRSPDNLDKLVDALKYGKALTTRTDPFTNGDSEVQTGTLQSVENRLEDLNDRLRQLIIQANPDTNKEYDAPPKHTADGNAGQQAANVEERLDYLDQGLRDLEAEQSNMQQHHQDTRHAHNALEGRLEGINNHLYQLAESTRTEDQEEQLPQPPPPQISGQGAQEQMEYMQEVLYAIEQSQQKLLAQVSEQPKEQMPASVLQEELQFQLDNYESSLNGLWQIIVAGEEEARQRKAQRRQMLEADPDGTSDLDDMSPDEEPLSSDFSMPLFTSKVQTLFSKASSLKEKNAILRRQIKQQRELNSKSDAEREQQVLGLHDEISRLREQAHNNTGNSDALEQEEQARHVAENKAAEASAQLAEAESKLSQLDESLQAANASRENAEKAVHEKEEQLKKTEDELKELETQVVKLQTEVTIARAELDGAYGTRAQRAADIAGNPAIREELDALGERNIQLTIEVQRLQEAHATAAREASQVSEREKLLRVELRDTIAEFEEITKANVENEKEREGLEGVIDGLREKVERLEGQLADEKVRWLGVNSPGAPNGGMQETTSITVLRVEFKKMMRETRGEVLRALRSEQEERRRLEQLLRALKKEQLPQKSRMSQNSQNLTAA</sequence>
<dbReference type="InterPro" id="IPR056703">
    <property type="entry name" value="DUF7801"/>
</dbReference>
<accession>A0A6A6AY27</accession>
<dbReference type="InterPro" id="IPR029191">
    <property type="entry name" value="Uds1"/>
</dbReference>
<feature type="compositionally biased region" description="Low complexity" evidence="2">
    <location>
        <begin position="172"/>
        <end position="181"/>
    </location>
</feature>
<dbReference type="EMBL" id="ML995531">
    <property type="protein sequence ID" value="KAF2136168.1"/>
    <property type="molecule type" value="Genomic_DNA"/>
</dbReference>
<feature type="region of interest" description="Disordered" evidence="2">
    <location>
        <begin position="152"/>
        <end position="202"/>
    </location>
</feature>
<feature type="compositionally biased region" description="Basic and acidic residues" evidence="2">
    <location>
        <begin position="628"/>
        <end position="638"/>
    </location>
</feature>
<feature type="region of interest" description="Disordered" evidence="2">
    <location>
        <begin position="233"/>
        <end position="279"/>
    </location>
</feature>
<feature type="coiled-coil region" evidence="1">
    <location>
        <begin position="320"/>
        <end position="347"/>
    </location>
</feature>
<feature type="compositionally biased region" description="Basic and acidic residues" evidence="2">
    <location>
        <begin position="667"/>
        <end position="680"/>
    </location>
</feature>
<organism evidence="5 6">
    <name type="scientific">Aplosporella prunicola CBS 121167</name>
    <dbReference type="NCBI Taxonomy" id="1176127"/>
    <lineage>
        <taxon>Eukaryota</taxon>
        <taxon>Fungi</taxon>
        <taxon>Dikarya</taxon>
        <taxon>Ascomycota</taxon>
        <taxon>Pezizomycotina</taxon>
        <taxon>Dothideomycetes</taxon>
        <taxon>Dothideomycetes incertae sedis</taxon>
        <taxon>Botryosphaeriales</taxon>
        <taxon>Aplosporellaceae</taxon>
        <taxon>Aplosporella</taxon>
    </lineage>
</organism>
<dbReference type="Pfam" id="PF15456">
    <property type="entry name" value="Uds1"/>
    <property type="match status" value="1"/>
</dbReference>
<dbReference type="GeneID" id="54300159"/>
<feature type="region of interest" description="Disordered" evidence="2">
    <location>
        <begin position="428"/>
        <end position="451"/>
    </location>
</feature>
<evidence type="ECO:0000313" key="6">
    <source>
        <dbReference type="Proteomes" id="UP000799438"/>
    </source>
</evidence>
<feature type="compositionally biased region" description="Polar residues" evidence="2">
    <location>
        <begin position="887"/>
        <end position="902"/>
    </location>
</feature>
<proteinExistence type="predicted"/>
<keyword evidence="6" id="KW-1185">Reference proteome</keyword>
<dbReference type="Proteomes" id="UP000799438">
    <property type="component" value="Unassembled WGS sequence"/>
</dbReference>
<feature type="compositionally biased region" description="Polar residues" evidence="2">
    <location>
        <begin position="182"/>
        <end position="198"/>
    </location>
</feature>
<dbReference type="AlphaFoldDB" id="A0A6A6AY27"/>
<evidence type="ECO:0000259" key="3">
    <source>
        <dbReference type="Pfam" id="PF15456"/>
    </source>
</evidence>
<feature type="compositionally biased region" description="Polar residues" evidence="2">
    <location>
        <begin position="244"/>
        <end position="253"/>
    </location>
</feature>
<name>A0A6A6AY27_9PEZI</name>
<feature type="coiled-coil region" evidence="1">
    <location>
        <begin position="732"/>
        <end position="822"/>
    </location>
</feature>
<keyword evidence="1" id="KW-0175">Coiled coil</keyword>
<feature type="compositionally biased region" description="Acidic residues" evidence="2">
    <location>
        <begin position="530"/>
        <end position="548"/>
    </location>
</feature>
<evidence type="ECO:0000256" key="1">
    <source>
        <dbReference type="SAM" id="Coils"/>
    </source>
</evidence>
<feature type="region of interest" description="Disordered" evidence="2">
    <location>
        <begin position="882"/>
        <end position="902"/>
    </location>
</feature>
<feature type="compositionally biased region" description="Low complexity" evidence="2">
    <location>
        <begin position="639"/>
        <end position="653"/>
    </location>
</feature>
<feature type="compositionally biased region" description="Polar residues" evidence="2">
    <location>
        <begin position="655"/>
        <end position="666"/>
    </location>
</feature>
<evidence type="ECO:0000313" key="5">
    <source>
        <dbReference type="EMBL" id="KAF2136168.1"/>
    </source>
</evidence>
<dbReference type="RefSeq" id="XP_033391886.1">
    <property type="nucleotide sequence ID" value="XM_033542662.1"/>
</dbReference>
<evidence type="ECO:0000256" key="2">
    <source>
        <dbReference type="SAM" id="MobiDB-lite"/>
    </source>
</evidence>